<feature type="chain" id="PRO_5032430846" description="MAM domain-containing protein" evidence="2">
    <location>
        <begin position="18"/>
        <end position="417"/>
    </location>
</feature>
<name>A0A814Q371_9BILA</name>
<evidence type="ECO:0000259" key="3">
    <source>
        <dbReference type="PROSITE" id="PS50060"/>
    </source>
</evidence>
<keyword evidence="2" id="KW-0732">Signal</keyword>
<evidence type="ECO:0000313" key="5">
    <source>
        <dbReference type="Proteomes" id="UP000663889"/>
    </source>
</evidence>
<dbReference type="Gene3D" id="2.60.120.200">
    <property type="match status" value="1"/>
</dbReference>
<evidence type="ECO:0000313" key="4">
    <source>
        <dbReference type="EMBL" id="CAF1114107.1"/>
    </source>
</evidence>
<feature type="region of interest" description="Disordered" evidence="1">
    <location>
        <begin position="338"/>
        <end position="400"/>
    </location>
</feature>
<evidence type="ECO:0000256" key="2">
    <source>
        <dbReference type="SAM" id="SignalP"/>
    </source>
</evidence>
<dbReference type="SUPFAM" id="SSF49899">
    <property type="entry name" value="Concanavalin A-like lectins/glucanases"/>
    <property type="match status" value="1"/>
</dbReference>
<sequence length="417" mass="45324">MKVTIILLLIFINYSQLQEIITLFNCTFDSGFADGCIFQGILPPGDTLEIDIGQALSDNSIDPPNRPLSDATSVFSLTMNGEMCQFPYDLNGWDMYFCLYEESTKNYACPTNSGNQTCIKGQYGYKTTSNPMGFLAIYKSLTAIIINSTDEKQCLRFYYYFTNSFREPSIVFRMAATFNTSNGQTIVIVQPNDTNRWYYSQITFTLSSDEYYLMLGLSRASDLSDTTNFTFAIDNISITNGACSYVFNDSITTDGLIFNETSTMSIDLETDATNTNTTIEMIESSTTATIQETIITSQQSFTPTSMTSTAATNSIITSSFTTLGSSTIFGSSINTDNSTTIGSSPTSTQSITTTTAASSTISDSTSSTRTTFITASSSTNSSSTTSSTITSSTITSSTRTSTNTIPINATVLKTSKQ</sequence>
<dbReference type="InterPro" id="IPR013320">
    <property type="entry name" value="ConA-like_dom_sf"/>
</dbReference>
<organism evidence="4 5">
    <name type="scientific">Rotaria sordida</name>
    <dbReference type="NCBI Taxonomy" id="392033"/>
    <lineage>
        <taxon>Eukaryota</taxon>
        <taxon>Metazoa</taxon>
        <taxon>Spiralia</taxon>
        <taxon>Gnathifera</taxon>
        <taxon>Rotifera</taxon>
        <taxon>Eurotatoria</taxon>
        <taxon>Bdelloidea</taxon>
        <taxon>Philodinida</taxon>
        <taxon>Philodinidae</taxon>
        <taxon>Rotaria</taxon>
    </lineage>
</organism>
<dbReference type="Proteomes" id="UP000663889">
    <property type="component" value="Unassembled WGS sequence"/>
</dbReference>
<dbReference type="AlphaFoldDB" id="A0A814Q371"/>
<reference evidence="4" key="1">
    <citation type="submission" date="2021-02" db="EMBL/GenBank/DDBJ databases">
        <authorList>
            <person name="Nowell W R."/>
        </authorList>
    </citation>
    <scope>NUCLEOTIDE SEQUENCE</scope>
</reference>
<accession>A0A814Q371</accession>
<feature type="domain" description="MAM" evidence="3">
    <location>
        <begin position="71"/>
        <end position="245"/>
    </location>
</feature>
<evidence type="ECO:0000256" key="1">
    <source>
        <dbReference type="SAM" id="MobiDB-lite"/>
    </source>
</evidence>
<dbReference type="Pfam" id="PF00629">
    <property type="entry name" value="MAM"/>
    <property type="match status" value="1"/>
</dbReference>
<proteinExistence type="predicted"/>
<dbReference type="EMBL" id="CAJNOU010000910">
    <property type="protein sequence ID" value="CAF1114107.1"/>
    <property type="molecule type" value="Genomic_DNA"/>
</dbReference>
<comment type="caution">
    <text evidence="4">The sequence shown here is derived from an EMBL/GenBank/DDBJ whole genome shotgun (WGS) entry which is preliminary data.</text>
</comment>
<dbReference type="PROSITE" id="PS50060">
    <property type="entry name" value="MAM_2"/>
    <property type="match status" value="1"/>
</dbReference>
<dbReference type="GO" id="GO:0016020">
    <property type="term" value="C:membrane"/>
    <property type="evidence" value="ECO:0007669"/>
    <property type="project" value="InterPro"/>
</dbReference>
<dbReference type="InterPro" id="IPR000998">
    <property type="entry name" value="MAM_dom"/>
</dbReference>
<protein>
    <recommendedName>
        <fullName evidence="3">MAM domain-containing protein</fullName>
    </recommendedName>
</protein>
<gene>
    <name evidence="4" type="ORF">SEV965_LOCUS16548</name>
</gene>
<feature type="signal peptide" evidence="2">
    <location>
        <begin position="1"/>
        <end position="17"/>
    </location>
</feature>